<name>A0A9X2WYC2_9GAMM</name>
<evidence type="ECO:0000256" key="2">
    <source>
        <dbReference type="ARBA" id="ARBA00022963"/>
    </source>
</evidence>
<dbReference type="InterPro" id="IPR016035">
    <property type="entry name" value="Acyl_Trfase/lysoPLipase"/>
</dbReference>
<dbReference type="SUPFAM" id="SSF52151">
    <property type="entry name" value="FabD/lysophospholipase-like"/>
    <property type="match status" value="1"/>
</dbReference>
<dbReference type="AlphaFoldDB" id="A0A9X2WYC2"/>
<dbReference type="PROSITE" id="PS51635">
    <property type="entry name" value="PNPLA"/>
    <property type="match status" value="1"/>
</dbReference>
<evidence type="ECO:0000313" key="6">
    <source>
        <dbReference type="EMBL" id="MCT7947352.1"/>
    </source>
</evidence>
<keyword evidence="7" id="KW-1185">Reference proteome</keyword>
<evidence type="ECO:0000259" key="5">
    <source>
        <dbReference type="PROSITE" id="PS51635"/>
    </source>
</evidence>
<feature type="domain" description="PNPLA" evidence="5">
    <location>
        <begin position="6"/>
        <end position="175"/>
    </location>
</feature>
<evidence type="ECO:0000256" key="1">
    <source>
        <dbReference type="ARBA" id="ARBA00022801"/>
    </source>
</evidence>
<dbReference type="InterPro" id="IPR045943">
    <property type="entry name" value="DUF6363"/>
</dbReference>
<protein>
    <submittedName>
        <fullName evidence="6">Patatin family protein</fullName>
    </submittedName>
</protein>
<evidence type="ECO:0000256" key="4">
    <source>
        <dbReference type="PROSITE-ProRule" id="PRU01161"/>
    </source>
</evidence>
<dbReference type="Proteomes" id="UP001155604">
    <property type="component" value="Unassembled WGS sequence"/>
</dbReference>
<dbReference type="PANTHER" id="PTHR14226">
    <property type="entry name" value="NEUROPATHY TARGET ESTERASE/SWISS CHEESE D.MELANOGASTER"/>
    <property type="match status" value="1"/>
</dbReference>
<feature type="short sequence motif" description="DGA/G" evidence="4">
    <location>
        <begin position="162"/>
        <end position="164"/>
    </location>
</feature>
<dbReference type="Pfam" id="PF01734">
    <property type="entry name" value="Patatin"/>
    <property type="match status" value="1"/>
</dbReference>
<proteinExistence type="predicted"/>
<dbReference type="GO" id="GO:0016042">
    <property type="term" value="P:lipid catabolic process"/>
    <property type="evidence" value="ECO:0007669"/>
    <property type="project" value="UniProtKB-UniRule"/>
</dbReference>
<keyword evidence="2 4" id="KW-0442">Lipid degradation</keyword>
<reference evidence="6" key="1">
    <citation type="journal article" date="2023" name="Int. J. Syst. Evol. Microbiol.">
        <title>&lt;i&gt;Shewanella septentrionalis&lt;/i&gt; sp. nov. and &lt;i&gt;Shewanella holmiensis&lt;/i&gt; sp. nov., isolated from Baltic Sea water and sediments.</title>
        <authorList>
            <person name="Martin-Rodriguez A.J."/>
            <person name="Thorell K."/>
            <person name="Joffre E."/>
            <person name="Jensie-Markopoulos S."/>
            <person name="Moore E.R.B."/>
            <person name="Sjoling A."/>
        </authorList>
    </citation>
    <scope>NUCLEOTIDE SEQUENCE</scope>
    <source>
        <strain evidence="6">SP1W3</strain>
    </source>
</reference>
<organism evidence="6 7">
    <name type="scientific">Shewanella septentrionalis</name>
    <dbReference type="NCBI Taxonomy" id="2952223"/>
    <lineage>
        <taxon>Bacteria</taxon>
        <taxon>Pseudomonadati</taxon>
        <taxon>Pseudomonadota</taxon>
        <taxon>Gammaproteobacteria</taxon>
        <taxon>Alteromonadales</taxon>
        <taxon>Shewanellaceae</taxon>
        <taxon>Shewanella</taxon>
    </lineage>
</organism>
<comment type="caution">
    <text evidence="6">The sequence shown here is derived from an EMBL/GenBank/DDBJ whole genome shotgun (WGS) entry which is preliminary data.</text>
</comment>
<dbReference type="Gene3D" id="3.40.1090.10">
    <property type="entry name" value="Cytosolic phospholipase A2 catalytic domain"/>
    <property type="match status" value="2"/>
</dbReference>
<feature type="short sequence motif" description="GXSXG" evidence="4">
    <location>
        <begin position="37"/>
        <end position="41"/>
    </location>
</feature>
<evidence type="ECO:0000256" key="3">
    <source>
        <dbReference type="ARBA" id="ARBA00023098"/>
    </source>
</evidence>
<dbReference type="InterPro" id="IPR002641">
    <property type="entry name" value="PNPLA_dom"/>
</dbReference>
<comment type="caution">
    <text evidence="4">Lacks conserved residue(s) required for the propagation of feature annotation.</text>
</comment>
<dbReference type="PANTHER" id="PTHR14226:SF25">
    <property type="entry name" value="PHOSPHOESTERASE"/>
    <property type="match status" value="1"/>
</dbReference>
<keyword evidence="3 4" id="KW-0443">Lipid metabolism</keyword>
<dbReference type="GO" id="GO:0016787">
    <property type="term" value="F:hydrolase activity"/>
    <property type="evidence" value="ECO:0007669"/>
    <property type="project" value="UniProtKB-UniRule"/>
</dbReference>
<dbReference type="CDD" id="cd07208">
    <property type="entry name" value="Pat_hypo_Ecoli_yjju_like"/>
    <property type="match status" value="1"/>
</dbReference>
<keyword evidence="1 4" id="KW-0378">Hydrolase</keyword>
<accession>A0A9X2WYC2</accession>
<sequence length="293" mass="32908">MKDVALVLEGGGLRAIYTAGVLDAFLQQSLNFSYVIGVSAGAIYPASYVSRQFGRNLQIQQQYLNDKRYMGLRHWLATGNYVNTDFTYRRMAYELLPFDFDTFLNSHTEFKVGAFNCNTGKTDYFGMADFNDHDKLLDVLIASSSLPFMSKPSVINQHHYLDGGIGEPIPLAQSRKDGYARQVVILTQDQHYQKSAMKMNWLAHKAYKRYPAVAHALSERHRVYNHALTELDQAVAANNAFVIRPALPLNLSRLDRNIDKVTAVYQQGLADGKAVLPTLTAWLAAPKEPKPEA</sequence>
<feature type="active site" description="Nucleophile" evidence="4">
    <location>
        <position position="39"/>
    </location>
</feature>
<dbReference type="RefSeq" id="WP_063882372.1">
    <property type="nucleotide sequence ID" value="NZ_JAMTCC010000039.1"/>
</dbReference>
<dbReference type="InterPro" id="IPR037483">
    <property type="entry name" value="YjjU-like"/>
</dbReference>
<dbReference type="Pfam" id="PF19890">
    <property type="entry name" value="DUF6363"/>
    <property type="match status" value="1"/>
</dbReference>
<dbReference type="InterPro" id="IPR050301">
    <property type="entry name" value="NTE"/>
</dbReference>
<evidence type="ECO:0000313" key="7">
    <source>
        <dbReference type="Proteomes" id="UP001155604"/>
    </source>
</evidence>
<feature type="active site" description="Proton acceptor" evidence="4">
    <location>
        <position position="162"/>
    </location>
</feature>
<dbReference type="EMBL" id="JAMTCC010000039">
    <property type="protein sequence ID" value="MCT7947352.1"/>
    <property type="molecule type" value="Genomic_DNA"/>
</dbReference>
<gene>
    <name evidence="6" type="ORF">NE536_18550</name>
</gene>